<sequence>MFLTKTKNTAADREEIARLKAQEAALRADLARREQDNAALQQELEMLRAQQALHTGMFSSLANFNRSLDGLSGSFGSLAGKLGEQRESAVAVAEESDSNRVAFGKITDNLRAMFERISEASGSVAGLHEQASRIGGIVQLIKEIADQTNLLALNAAIEAARAGEQGRGFAVVADEVRKLAERTAKATTEIADLVGHIQTGTSQVKDIMERDAADARTFIDDSESAAQGMQRLLGLSKQLEQSVLDASAISDVELANLQEIGLKLAVYQVFMGTSQLQAEDLPDYTACRLGQWYYEGEGKRDFSGKPGFREMEEPHKAVHANARKAVALYRAGNFPAALQALAAMENANLAVMQHMGRLLDSKT</sequence>
<feature type="coiled-coil region" evidence="3">
    <location>
        <begin position="16"/>
        <end position="50"/>
    </location>
</feature>
<evidence type="ECO:0000313" key="5">
    <source>
        <dbReference type="EMBL" id="BBO20598.1"/>
    </source>
</evidence>
<evidence type="ECO:0000256" key="1">
    <source>
        <dbReference type="ARBA" id="ARBA00023224"/>
    </source>
</evidence>
<dbReference type="PANTHER" id="PTHR32089:SF112">
    <property type="entry name" value="LYSOZYME-LIKE PROTEIN-RELATED"/>
    <property type="match status" value="1"/>
</dbReference>
<dbReference type="GO" id="GO:0016020">
    <property type="term" value="C:membrane"/>
    <property type="evidence" value="ECO:0007669"/>
    <property type="project" value="InterPro"/>
</dbReference>
<reference evidence="5" key="1">
    <citation type="journal article" name="DNA Res.">
        <title>The physiological potential of anammox bacteria as revealed by their core genome structure.</title>
        <authorList>
            <person name="Okubo T."/>
            <person name="Toyoda A."/>
            <person name="Fukuhara K."/>
            <person name="Uchiyama I."/>
            <person name="Harigaya Y."/>
            <person name="Kuroiwa M."/>
            <person name="Suzuki T."/>
            <person name="Murakami Y."/>
            <person name="Suwa Y."/>
            <person name="Takami H."/>
        </authorList>
    </citation>
    <scope>NUCLEOTIDE SEQUENCE</scope>
    <source>
        <strain evidence="5">317325-3</strain>
    </source>
</reference>
<dbReference type="Gene3D" id="1.10.287.950">
    <property type="entry name" value="Methyl-accepting chemotaxis protein"/>
    <property type="match status" value="1"/>
</dbReference>
<dbReference type="InterPro" id="IPR025991">
    <property type="entry name" value="Chemoreceptor_zinc-bind_dom"/>
</dbReference>
<dbReference type="Proteomes" id="UP000662914">
    <property type="component" value="Chromosome"/>
</dbReference>
<dbReference type="InterPro" id="IPR004089">
    <property type="entry name" value="MCPsignal_dom"/>
</dbReference>
<keyword evidence="3" id="KW-0175">Coiled coil</keyword>
<feature type="domain" description="Methyl-accepting transducer" evidence="4">
    <location>
        <begin position="59"/>
        <end position="268"/>
    </location>
</feature>
<dbReference type="EMBL" id="AP021857">
    <property type="protein sequence ID" value="BBO20598.1"/>
    <property type="molecule type" value="Genomic_DNA"/>
</dbReference>
<accession>A0A809R1H2</accession>
<proteinExistence type="predicted"/>
<evidence type="ECO:0000256" key="2">
    <source>
        <dbReference type="PROSITE-ProRule" id="PRU00284"/>
    </source>
</evidence>
<name>A0A809R1H2_9PROT</name>
<dbReference type="Gene3D" id="1.20.120.30">
    <property type="entry name" value="Aspartate receptor, ligand-binding domain"/>
    <property type="match status" value="1"/>
</dbReference>
<dbReference type="AlphaFoldDB" id="A0A809R1H2"/>
<organism evidence="5 6">
    <name type="scientific">Candidatus Desulfobacillus denitrificans</name>
    <dbReference type="NCBI Taxonomy" id="2608985"/>
    <lineage>
        <taxon>Bacteria</taxon>
        <taxon>Pseudomonadati</taxon>
        <taxon>Pseudomonadota</taxon>
        <taxon>Betaproteobacteria</taxon>
        <taxon>Candidatus Desulfobacillus</taxon>
    </lineage>
</organism>
<evidence type="ECO:0000259" key="4">
    <source>
        <dbReference type="PROSITE" id="PS50111"/>
    </source>
</evidence>
<evidence type="ECO:0000256" key="3">
    <source>
        <dbReference type="SAM" id="Coils"/>
    </source>
</evidence>
<protein>
    <submittedName>
        <fullName evidence="5">Chemotaxis protein</fullName>
    </submittedName>
</protein>
<keyword evidence="1 2" id="KW-0807">Transducer</keyword>
<dbReference type="SUPFAM" id="SSF58104">
    <property type="entry name" value="Methyl-accepting chemotaxis protein (MCP) signaling domain"/>
    <property type="match status" value="1"/>
</dbReference>
<dbReference type="PROSITE" id="PS50111">
    <property type="entry name" value="CHEMOTAXIS_TRANSDUC_2"/>
    <property type="match status" value="1"/>
</dbReference>
<dbReference type="PANTHER" id="PTHR32089">
    <property type="entry name" value="METHYL-ACCEPTING CHEMOTAXIS PROTEIN MCPB"/>
    <property type="match status" value="1"/>
</dbReference>
<evidence type="ECO:0000313" key="6">
    <source>
        <dbReference type="Proteomes" id="UP000662914"/>
    </source>
</evidence>
<dbReference type="GO" id="GO:0007165">
    <property type="term" value="P:signal transduction"/>
    <property type="evidence" value="ECO:0007669"/>
    <property type="project" value="UniProtKB-KW"/>
</dbReference>
<dbReference type="KEGG" id="ddz:DSYM_12970"/>
<dbReference type="Pfam" id="PF00015">
    <property type="entry name" value="MCPsignal"/>
    <property type="match status" value="1"/>
</dbReference>
<dbReference type="Pfam" id="PF13682">
    <property type="entry name" value="CZB"/>
    <property type="match status" value="1"/>
</dbReference>
<dbReference type="SMART" id="SM00283">
    <property type="entry name" value="MA"/>
    <property type="match status" value="1"/>
</dbReference>
<gene>
    <name evidence="5" type="ORF">DSYM_12970</name>
</gene>